<feature type="domain" description="MACPF-like" evidence="1">
    <location>
        <begin position="304"/>
        <end position="470"/>
    </location>
</feature>
<evidence type="ECO:0000313" key="2">
    <source>
        <dbReference type="EMBL" id="OGE46945.1"/>
    </source>
</evidence>
<evidence type="ECO:0000259" key="1">
    <source>
        <dbReference type="Pfam" id="PF22693"/>
    </source>
</evidence>
<dbReference type="Proteomes" id="UP000177622">
    <property type="component" value="Unassembled WGS sequence"/>
</dbReference>
<accession>A0A1F5L171</accession>
<organism evidence="2 3">
    <name type="scientific">Penicillium arizonense</name>
    <dbReference type="NCBI Taxonomy" id="1835702"/>
    <lineage>
        <taxon>Eukaryota</taxon>
        <taxon>Fungi</taxon>
        <taxon>Dikarya</taxon>
        <taxon>Ascomycota</taxon>
        <taxon>Pezizomycotina</taxon>
        <taxon>Eurotiomycetes</taxon>
        <taxon>Eurotiomycetidae</taxon>
        <taxon>Eurotiales</taxon>
        <taxon>Aspergillaceae</taxon>
        <taxon>Penicillium</taxon>
    </lineage>
</organism>
<name>A0A1F5L171_PENAI</name>
<gene>
    <name evidence="2" type="ORF">PENARI_c085G09047</name>
</gene>
<dbReference type="STRING" id="1835702.A0A1F5L171"/>
<comment type="caution">
    <text evidence="2">The sequence shown here is derived from an EMBL/GenBank/DDBJ whole genome shotgun (WGS) entry which is preliminary data.</text>
</comment>
<proteinExistence type="predicted"/>
<dbReference type="EMBL" id="LXJU01000085">
    <property type="protein sequence ID" value="OGE46945.1"/>
    <property type="molecule type" value="Genomic_DNA"/>
</dbReference>
<dbReference type="GeneID" id="34582470"/>
<dbReference type="RefSeq" id="XP_022482412.1">
    <property type="nucleotide sequence ID" value="XM_022637736.1"/>
</dbReference>
<evidence type="ECO:0000313" key="3">
    <source>
        <dbReference type="Proteomes" id="UP000177622"/>
    </source>
</evidence>
<dbReference type="Pfam" id="PF22693">
    <property type="entry name" value="MACPF_1"/>
    <property type="match status" value="1"/>
</dbReference>
<keyword evidence="3" id="KW-1185">Reference proteome</keyword>
<reference evidence="2 3" key="1">
    <citation type="journal article" date="2016" name="Sci. Rep.">
        <title>Penicillium arizonense, a new, genome sequenced fungal species, reveals a high chemical diversity in secreted metabolites.</title>
        <authorList>
            <person name="Grijseels S."/>
            <person name="Nielsen J.C."/>
            <person name="Randelovic M."/>
            <person name="Nielsen J."/>
            <person name="Nielsen K.F."/>
            <person name="Workman M."/>
            <person name="Frisvad J.C."/>
        </authorList>
    </citation>
    <scope>NUCLEOTIDE SEQUENCE [LARGE SCALE GENOMIC DNA]</scope>
    <source>
        <strain evidence="2 3">CBS 141311</strain>
    </source>
</reference>
<sequence length="716" mass="80091">MPATTRLFNIRTVDSSGEERLTNRISTEAEIDAKTTLGTVRNLLAKEKKLDSGKARLAFCSKDGARVGDDMKWSVYQAIVKGDEKDESKSSNDIKILDVYLELPEEMEKKKTELSAAAQKVLDSELDMDLMKNKPELISATLKELASKYNHANFKAGVSKEGVVVAGSMSEEDWDLVLRNTQFLNGHRMVFTTYANGTKGFKRIDKAPFTAFSIKPRKMTSTEKADKNIKLETEYRIPRYVVTDDSYVNVFETATALSKSVASSSFSQLDIEASAGGNVFGASLSAKAGFSQSESQAMASSQSSSARTMNITYNFPRVVLHLDPRSLELTDECKTAVQGVTDEATLVQFHHNFGHFFSTNLQLGGKLYASEQFTSSESASAEEKSNAMKASAQASFSYGTFQASASVSYEENGKSSGSNQSSKMSNSLTWEAQGGDTTLCNDPPNWCHTVKPFNHWRVINQQDVLPLVDFIGSFTDFSHIPKHFADIVAGTRKPVNRRFRLRAKEKKGVGANEYYGLREDATKRRLEPLLNKYGQRLVKEIAMKDNSSFDVLSASTFYARFRERVKSESFTNNFKEYVGIDQYDDGCNFEVELQGELNQAPKLQYNVPYLIRTVKHQRYLCADTSGSYKETFFGYMFYARKSRASKFMFRQAGARQVKGDIDNGKEVELTLCDESGSPIAMVQRYEDDGSTLMLSKFGVHGDFSVENNAYMTYFEE</sequence>
<protein>
    <recommendedName>
        <fullName evidence="1">MACPF-like domain-containing protein</fullName>
    </recommendedName>
</protein>
<dbReference type="AlphaFoldDB" id="A0A1F5L171"/>
<dbReference type="InterPro" id="IPR054586">
    <property type="entry name" value="MACPF_1_fungal"/>
</dbReference>
<dbReference type="OrthoDB" id="2562973at2759"/>